<keyword evidence="5" id="KW-1185">Reference proteome</keyword>
<evidence type="ECO:0000313" key="5">
    <source>
        <dbReference type="Proteomes" id="UP000185779"/>
    </source>
</evidence>
<evidence type="ECO:0000313" key="4">
    <source>
        <dbReference type="EMBL" id="OFV65670.1"/>
    </source>
</evidence>
<feature type="coiled-coil region" evidence="1">
    <location>
        <begin position="318"/>
        <end position="395"/>
    </location>
</feature>
<dbReference type="Proteomes" id="UP000885936">
    <property type="component" value="Unassembled WGS sequence"/>
</dbReference>
<keyword evidence="1" id="KW-0175">Coiled coil</keyword>
<dbReference type="EMBL" id="LYOR01000008">
    <property type="protein sequence ID" value="OFV65670.1"/>
    <property type="molecule type" value="Genomic_DNA"/>
</dbReference>
<dbReference type="STRING" id="1839936.SBU_001371"/>
<keyword evidence="2" id="KW-0472">Membrane</keyword>
<gene>
    <name evidence="3" type="ORF">ENI32_08025</name>
    <name evidence="4" type="ORF">SBU_001371</name>
</gene>
<keyword evidence="2" id="KW-1133">Transmembrane helix</keyword>
<feature type="transmembrane region" description="Helical" evidence="2">
    <location>
        <begin position="92"/>
        <end position="114"/>
    </location>
</feature>
<accession>A0A1F2P370</accession>
<comment type="caution">
    <text evidence="4">The sequence shown here is derived from an EMBL/GenBank/DDBJ whole genome shotgun (WGS) entry which is preliminary data.</text>
</comment>
<dbReference type="EMBL" id="DRIE01000130">
    <property type="protein sequence ID" value="HEC57797.1"/>
    <property type="molecule type" value="Genomic_DNA"/>
</dbReference>
<reference evidence="3" key="2">
    <citation type="journal article" date="2020" name="mSystems">
        <title>Genome- and Community-Level Interaction Insights into Carbon Utilization and Element Cycling Functions of Hydrothermarchaeota in Hydrothermal Sediment.</title>
        <authorList>
            <person name="Zhou Z."/>
            <person name="Liu Y."/>
            <person name="Xu W."/>
            <person name="Pan J."/>
            <person name="Luo Z.H."/>
            <person name="Li M."/>
        </authorList>
    </citation>
    <scope>NUCLEOTIDE SEQUENCE [LARGE SCALE GENOMIC DNA]</scope>
    <source>
        <strain evidence="3">HyVt-386</strain>
    </source>
</reference>
<evidence type="ECO:0000256" key="2">
    <source>
        <dbReference type="SAM" id="Phobius"/>
    </source>
</evidence>
<dbReference type="AlphaFoldDB" id="A0A1F2P370"/>
<keyword evidence="2" id="KW-0812">Transmembrane</keyword>
<name>A0A1F2P370_9EURY</name>
<dbReference type="Proteomes" id="UP000185779">
    <property type="component" value="Unassembled WGS sequence"/>
</dbReference>
<proteinExistence type="predicted"/>
<protein>
    <submittedName>
        <fullName evidence="4">Uncharacterized protein</fullName>
    </submittedName>
</protein>
<organism evidence="4 5">
    <name type="scientific">Candidatus Syntropharchaeum butanivorans</name>
    <dbReference type="NCBI Taxonomy" id="1839936"/>
    <lineage>
        <taxon>Archaea</taxon>
        <taxon>Methanobacteriati</taxon>
        <taxon>Methanobacteriota</taxon>
        <taxon>Stenosarchaea group</taxon>
        <taxon>Methanomicrobia</taxon>
        <taxon>Methanosarcinales</taxon>
        <taxon>ANME-2 cluster</taxon>
        <taxon>Candidatus Syntropharchaeum</taxon>
    </lineage>
</organism>
<evidence type="ECO:0000256" key="1">
    <source>
        <dbReference type="SAM" id="Coils"/>
    </source>
</evidence>
<reference evidence="4 5" key="1">
    <citation type="submission" date="2016-05" db="EMBL/GenBank/DDBJ databases">
        <title>Microbial consortia oxidize butane by reversing methanogenesis.</title>
        <authorList>
            <person name="Laso-Perez R."/>
            <person name="Richter M."/>
            <person name="Wegener G."/>
            <person name="Musat F."/>
        </authorList>
    </citation>
    <scope>NUCLEOTIDE SEQUENCE [LARGE SCALE GENOMIC DNA]</scope>
    <source>
        <strain evidence="4">BOX1</strain>
    </source>
</reference>
<sequence>MGLAERDYMRRDYNSTRSRNFKSNTQESDNGRFSCIKCGRTYSTKEAAMACFRSHKTQFKDLKIKKDGSYKLPFSYKFKNTVKKVISNIFQFVWGIVKLIVIICIIGFLINAFFGFDLSEEANIDTSDLVPSSDAVTTLLNRSESNLPYYTECIPYSKASGKQVCLINYKNATDPTWDELLSFLKNDTTDEYTYSYSSFVCADYAEVLHNNAEASGIRAAWVSVDFAEGPGHALNAFNTTDRGLVYVDCTGEGFLPLVMASVSDTVNIIPNAECDYDKIAYITIGKEYGLISIDKATSSGYWFYEDYTKKWNGYEKKLDAYNIEVEKYNRAVEAYEMDLKAYEEVLGGRTVIDDPTEYERLNKMYNELKRTEKELDLQYEKLQRQKEELDRLEEELGCPWEPLGIVTEIKIYW</sequence>
<evidence type="ECO:0000313" key="3">
    <source>
        <dbReference type="EMBL" id="HEC57797.1"/>
    </source>
</evidence>